<protein>
    <submittedName>
        <fullName evidence="1">Uncharacterized protein</fullName>
    </submittedName>
</protein>
<reference evidence="1" key="1">
    <citation type="submission" date="2021-01" db="EMBL/GenBank/DDBJ databases">
        <authorList>
            <person name="Corre E."/>
            <person name="Pelletier E."/>
            <person name="Niang G."/>
            <person name="Scheremetjew M."/>
            <person name="Finn R."/>
            <person name="Kale V."/>
            <person name="Holt S."/>
            <person name="Cochrane G."/>
            <person name="Meng A."/>
            <person name="Brown T."/>
            <person name="Cohen L."/>
        </authorList>
    </citation>
    <scope>NUCLEOTIDE SEQUENCE</scope>
    <source>
        <strain evidence="1">CCMP2084</strain>
    </source>
</reference>
<proteinExistence type="predicted"/>
<accession>A0A7S2ULH3</accession>
<gene>
    <name evidence="1" type="ORF">ASEP1449_LOCUS15106</name>
</gene>
<name>A0A7S2ULH3_9STRA</name>
<dbReference type="AlphaFoldDB" id="A0A7S2ULH3"/>
<evidence type="ECO:0000313" key="1">
    <source>
        <dbReference type="EMBL" id="CAD9823272.1"/>
    </source>
</evidence>
<sequence length="391" mass="43722">MRTGTSTCKAPNRCFFASGNKTLLFLRLPCTLLLARQLSSTIDLLRLSGYTDVDDTYSYMRATMKRRRNASWLDAVVAIQNSGSNFTNTSASSDLVSNLRVVYPTTWSDECIVKAAEKGIGSIMHSTWKPGSGRFYGIEDRPVSSRDNSSRTVSGNWPDLIDELIYIPILKNGHTHLMNTVGDLRQRLNGTSELRKGSQVVPGIMEHIYRRQQQEREPEVSPGPGLAVFSIVRESISRFLSSTCQEITFGLEKKMQSKCFQQGGGGQQGAREVTEHNLVDCAILLLQRGQWQAHQVPQVSQIRKALAGRNVGMTLIPQEEAFGPLVDELGGRNIKVRDRTSEHVYQKTDSLRRFCTVKPLDLTKKQTDAICMIYEGDVRMMEYAGIATPFC</sequence>
<dbReference type="EMBL" id="HBHQ01022339">
    <property type="protein sequence ID" value="CAD9823272.1"/>
    <property type="molecule type" value="Transcribed_RNA"/>
</dbReference>
<organism evidence="1">
    <name type="scientific">Attheya septentrionalis</name>
    <dbReference type="NCBI Taxonomy" id="420275"/>
    <lineage>
        <taxon>Eukaryota</taxon>
        <taxon>Sar</taxon>
        <taxon>Stramenopiles</taxon>
        <taxon>Ochrophyta</taxon>
        <taxon>Bacillariophyta</taxon>
        <taxon>Coscinodiscophyceae</taxon>
        <taxon>Chaetocerotophycidae</taxon>
        <taxon>Chaetocerotales</taxon>
        <taxon>Attheyaceae</taxon>
        <taxon>Attheya</taxon>
    </lineage>
</organism>